<proteinExistence type="predicted"/>
<evidence type="ECO:0000256" key="1">
    <source>
        <dbReference type="SAM" id="Phobius"/>
    </source>
</evidence>
<dbReference type="KEGG" id="ehx:EMIHUDRAFT_438786"/>
<organism evidence="2 3">
    <name type="scientific">Emiliania huxleyi (strain CCMP1516)</name>
    <dbReference type="NCBI Taxonomy" id="280463"/>
    <lineage>
        <taxon>Eukaryota</taxon>
        <taxon>Haptista</taxon>
        <taxon>Haptophyta</taxon>
        <taxon>Prymnesiophyceae</taxon>
        <taxon>Isochrysidales</taxon>
        <taxon>Noelaerhabdaceae</taxon>
        <taxon>Emiliania</taxon>
    </lineage>
</organism>
<evidence type="ECO:0008006" key="4">
    <source>
        <dbReference type="Google" id="ProtNLM"/>
    </source>
</evidence>
<dbReference type="Proteomes" id="UP000013827">
    <property type="component" value="Unassembled WGS sequence"/>
</dbReference>
<dbReference type="AlphaFoldDB" id="A0A0D3I4G2"/>
<reference evidence="2" key="2">
    <citation type="submission" date="2024-10" db="UniProtKB">
        <authorList>
            <consortium name="EnsemblProtists"/>
        </authorList>
    </citation>
    <scope>IDENTIFICATION</scope>
</reference>
<keyword evidence="1" id="KW-0812">Transmembrane</keyword>
<evidence type="ECO:0000313" key="3">
    <source>
        <dbReference type="Proteomes" id="UP000013827"/>
    </source>
</evidence>
<dbReference type="GeneID" id="17252252"/>
<evidence type="ECO:0000313" key="2">
    <source>
        <dbReference type="EnsemblProtists" id="EOD06147"/>
    </source>
</evidence>
<reference evidence="3" key="1">
    <citation type="journal article" date="2013" name="Nature">
        <title>Pan genome of the phytoplankton Emiliania underpins its global distribution.</title>
        <authorList>
            <person name="Read B.A."/>
            <person name="Kegel J."/>
            <person name="Klute M.J."/>
            <person name="Kuo A."/>
            <person name="Lefebvre S.C."/>
            <person name="Maumus F."/>
            <person name="Mayer C."/>
            <person name="Miller J."/>
            <person name="Monier A."/>
            <person name="Salamov A."/>
            <person name="Young J."/>
            <person name="Aguilar M."/>
            <person name="Claverie J.M."/>
            <person name="Frickenhaus S."/>
            <person name="Gonzalez K."/>
            <person name="Herman E.K."/>
            <person name="Lin Y.C."/>
            <person name="Napier J."/>
            <person name="Ogata H."/>
            <person name="Sarno A.F."/>
            <person name="Shmutz J."/>
            <person name="Schroeder D."/>
            <person name="de Vargas C."/>
            <person name="Verret F."/>
            <person name="von Dassow P."/>
            <person name="Valentin K."/>
            <person name="Van de Peer Y."/>
            <person name="Wheeler G."/>
            <person name="Dacks J.B."/>
            <person name="Delwiche C.F."/>
            <person name="Dyhrman S.T."/>
            <person name="Glockner G."/>
            <person name="John U."/>
            <person name="Richards T."/>
            <person name="Worden A.Z."/>
            <person name="Zhang X."/>
            <person name="Grigoriev I.V."/>
            <person name="Allen A.E."/>
            <person name="Bidle K."/>
            <person name="Borodovsky M."/>
            <person name="Bowler C."/>
            <person name="Brownlee C."/>
            <person name="Cock J.M."/>
            <person name="Elias M."/>
            <person name="Gladyshev V.N."/>
            <person name="Groth M."/>
            <person name="Guda C."/>
            <person name="Hadaegh A."/>
            <person name="Iglesias-Rodriguez M.D."/>
            <person name="Jenkins J."/>
            <person name="Jones B.M."/>
            <person name="Lawson T."/>
            <person name="Leese F."/>
            <person name="Lindquist E."/>
            <person name="Lobanov A."/>
            <person name="Lomsadze A."/>
            <person name="Malik S.B."/>
            <person name="Marsh M.E."/>
            <person name="Mackinder L."/>
            <person name="Mock T."/>
            <person name="Mueller-Roeber B."/>
            <person name="Pagarete A."/>
            <person name="Parker M."/>
            <person name="Probert I."/>
            <person name="Quesneville H."/>
            <person name="Raines C."/>
            <person name="Rensing S.A."/>
            <person name="Riano-Pachon D.M."/>
            <person name="Richier S."/>
            <person name="Rokitta S."/>
            <person name="Shiraiwa Y."/>
            <person name="Soanes D.M."/>
            <person name="van der Giezen M."/>
            <person name="Wahlund T.M."/>
            <person name="Williams B."/>
            <person name="Wilson W."/>
            <person name="Wolfe G."/>
            <person name="Wurch L.L."/>
        </authorList>
    </citation>
    <scope>NUCLEOTIDE SEQUENCE</scope>
</reference>
<feature type="transmembrane region" description="Helical" evidence="1">
    <location>
        <begin position="21"/>
        <end position="41"/>
    </location>
</feature>
<accession>A0A0D3I4G2</accession>
<name>A0A0D3I4G2_EMIH1</name>
<dbReference type="EnsemblProtists" id="EOD06147">
    <property type="protein sequence ID" value="EOD06147"/>
    <property type="gene ID" value="EMIHUDRAFT_438786"/>
</dbReference>
<dbReference type="HOGENOM" id="CLU_730461_0_0_1"/>
<sequence>MLPHSGPRKRDRVVVVRSTTALRCALIVGSLVLACMLFAAWEARTSAASTAAARRASALAAHHNSLALVRRALELQIEIESHEARGGDLLALYLQLDRERLPALEAAVEAALDGCDGCVSGRRNVSALLHAFLGETHARAQKALDDIDRRGTRSRERAHQLASEVAAIARADRERLRSEPLGAADIGWAVDAELQVPLRALAVALRRPNATFELGPAALREWGEALTAARREGRPTAATLGRLARLVAAAPIDPGHRGRAAVLSAARAAGASGVAVGEGEAAAGGEAGGEAGAVPAFESLLLRARFHPEASGLERMLASWEEGRGSVWDVVEEVERLREARVLPVDMLRLHEHEWAGMVHDASGGRIGRGDHSFDAEEG</sequence>
<keyword evidence="3" id="KW-1185">Reference proteome</keyword>
<dbReference type="PaxDb" id="2903-EOD06147"/>
<keyword evidence="1" id="KW-0472">Membrane</keyword>
<protein>
    <recommendedName>
        <fullName evidence="4">Nitrate/nitrite sensing protein domain-containing protein</fullName>
    </recommendedName>
</protein>
<keyword evidence="1" id="KW-1133">Transmembrane helix</keyword>
<dbReference type="RefSeq" id="XP_005758576.1">
    <property type="nucleotide sequence ID" value="XM_005758519.1"/>
</dbReference>